<evidence type="ECO:0000313" key="2">
    <source>
        <dbReference type="EMBL" id="MBF1129010.1"/>
    </source>
</evidence>
<gene>
    <name evidence="2" type="ORF">HXL70_03080</name>
</gene>
<dbReference type="Gene3D" id="3.40.190.10">
    <property type="entry name" value="Periplasmic binding protein-like II"/>
    <property type="match status" value="1"/>
</dbReference>
<organism evidence="2 3">
    <name type="scientific">Dialister invisus</name>
    <dbReference type="NCBI Taxonomy" id="218538"/>
    <lineage>
        <taxon>Bacteria</taxon>
        <taxon>Bacillati</taxon>
        <taxon>Bacillota</taxon>
        <taxon>Negativicutes</taxon>
        <taxon>Veillonellales</taxon>
        <taxon>Veillonellaceae</taxon>
        <taxon>Dialister</taxon>
    </lineage>
</organism>
<name>A0A930B9S4_9FIRM</name>
<comment type="caution">
    <text evidence="2">The sequence shown here is derived from an EMBL/GenBank/DDBJ whole genome shotgun (WGS) entry which is preliminary data.</text>
</comment>
<dbReference type="GO" id="GO:0015833">
    <property type="term" value="P:peptide transport"/>
    <property type="evidence" value="ECO:0007669"/>
    <property type="project" value="TreeGrafter"/>
</dbReference>
<protein>
    <recommendedName>
        <fullName evidence="1">Solute-binding protein family 5 domain-containing protein</fullName>
    </recommendedName>
</protein>
<dbReference type="InterPro" id="IPR000914">
    <property type="entry name" value="SBP_5_dom"/>
</dbReference>
<dbReference type="Pfam" id="PF00496">
    <property type="entry name" value="SBP_bac_5"/>
    <property type="match status" value="1"/>
</dbReference>
<accession>A0A930B9S4</accession>
<dbReference type="EMBL" id="JABZMK010000008">
    <property type="protein sequence ID" value="MBF1129010.1"/>
    <property type="molecule type" value="Genomic_DNA"/>
</dbReference>
<feature type="domain" description="Solute-binding protein family 5" evidence="1">
    <location>
        <begin position="73"/>
        <end position="432"/>
    </location>
</feature>
<dbReference type="GO" id="GO:0043190">
    <property type="term" value="C:ATP-binding cassette (ABC) transporter complex"/>
    <property type="evidence" value="ECO:0007669"/>
    <property type="project" value="InterPro"/>
</dbReference>
<dbReference type="Gene3D" id="3.10.105.10">
    <property type="entry name" value="Dipeptide-binding Protein, Domain 3"/>
    <property type="match status" value="1"/>
</dbReference>
<dbReference type="GO" id="GO:1904680">
    <property type="term" value="F:peptide transmembrane transporter activity"/>
    <property type="evidence" value="ECO:0007669"/>
    <property type="project" value="TreeGrafter"/>
</dbReference>
<proteinExistence type="predicted"/>
<reference evidence="2" key="1">
    <citation type="submission" date="2020-04" db="EMBL/GenBank/DDBJ databases">
        <title>Deep metagenomics examines the oral microbiome during advanced dental caries in children, revealing novel taxa and co-occurrences with host molecules.</title>
        <authorList>
            <person name="Baker J.L."/>
            <person name="Morton J.T."/>
            <person name="Dinis M."/>
            <person name="Alvarez R."/>
            <person name="Tran N.C."/>
            <person name="Knight R."/>
            <person name="Edlund A."/>
        </authorList>
    </citation>
    <scope>NUCLEOTIDE SEQUENCE</scope>
    <source>
        <strain evidence="2">JCVI_32_bin.14</strain>
    </source>
</reference>
<evidence type="ECO:0000313" key="3">
    <source>
        <dbReference type="Proteomes" id="UP000757890"/>
    </source>
</evidence>
<dbReference type="PIRSF" id="PIRSF002741">
    <property type="entry name" value="MppA"/>
    <property type="match status" value="1"/>
</dbReference>
<evidence type="ECO:0000259" key="1">
    <source>
        <dbReference type="Pfam" id="PF00496"/>
    </source>
</evidence>
<dbReference type="Proteomes" id="UP000757890">
    <property type="component" value="Unassembled WGS sequence"/>
</dbReference>
<dbReference type="PANTHER" id="PTHR30290:SF37">
    <property type="entry name" value="NICKEL-BINDING PERIPLASMIC PROTEIN"/>
    <property type="match status" value="1"/>
</dbReference>
<dbReference type="InterPro" id="IPR030678">
    <property type="entry name" value="Peptide/Ni-bd"/>
</dbReference>
<dbReference type="PANTHER" id="PTHR30290">
    <property type="entry name" value="PERIPLASMIC BINDING COMPONENT OF ABC TRANSPORTER"/>
    <property type="match status" value="1"/>
</dbReference>
<sequence>MKNIIILELLLALLVLLLGESLFDIRKEEFQGETLKIAYTKDIGDVDPFDSGSPMFVQDWVYEGLVGMQNGKAVPKLAESWEITDDGKNYIFHLRKDVFFSNGKPLTSQIVKENISELIAKREQYGFLDMLKKISKIETPDAHTVIFRLDEVCSSLLNELSFTRPLTIHFSESGKEGNEVFYGTGRWILRKNIRNQYALFERNENYWGEKPKFKYVKVSIIPEVSTIENALRFGDADMYVDQDGALSFEEAFNLQQEGFSVGITPLSQIVLIALNTEKIREIPIRKALALGTDKRGVIQFLAEGKLKEAHYYWTENLPEMPPGLPYYSFDRKQADEILDKQYHRGTGPYREKDGVRLQLSLGYPAGNHNQRNLALILKDMYAKIGIDLIPDEDDFSVYLNKFRDGKYDMVLYTTWGNAYEPYSTLTEMRTDGSGFNMFQRGADDKETLFKAMKEMDSSPERESVLRYMEYINGSFYRNVLFIPLYHDYIIHVCRNDISGFVPQEDAKDRIDITHVFRQY</sequence>
<dbReference type="InterPro" id="IPR039424">
    <property type="entry name" value="SBP_5"/>
</dbReference>
<dbReference type="SUPFAM" id="SSF53850">
    <property type="entry name" value="Periplasmic binding protein-like II"/>
    <property type="match status" value="1"/>
</dbReference>
<dbReference type="AlphaFoldDB" id="A0A930B9S4"/>
<dbReference type="GO" id="GO:0030288">
    <property type="term" value="C:outer membrane-bounded periplasmic space"/>
    <property type="evidence" value="ECO:0007669"/>
    <property type="project" value="TreeGrafter"/>
</dbReference>